<feature type="transmembrane region" description="Helical" evidence="5">
    <location>
        <begin position="204"/>
        <end position="226"/>
    </location>
</feature>
<comment type="subcellular location">
    <subcellularLocation>
        <location evidence="1">Membrane</location>
        <topology evidence="1">Multi-pass membrane protein</topology>
    </subcellularLocation>
</comment>
<organism evidence="6">
    <name type="scientific">marine metagenome</name>
    <dbReference type="NCBI Taxonomy" id="408172"/>
    <lineage>
        <taxon>unclassified sequences</taxon>
        <taxon>metagenomes</taxon>
        <taxon>ecological metagenomes</taxon>
    </lineage>
</organism>
<protein>
    <recommendedName>
        <fullName evidence="7">Membrane transporter protein</fullName>
    </recommendedName>
</protein>
<evidence type="ECO:0000313" key="6">
    <source>
        <dbReference type="EMBL" id="SVC76199.1"/>
    </source>
</evidence>
<keyword evidence="3 5" id="KW-1133">Transmembrane helix</keyword>
<feature type="transmembrane region" description="Helical" evidence="5">
    <location>
        <begin position="6"/>
        <end position="31"/>
    </location>
</feature>
<dbReference type="GO" id="GO:0016020">
    <property type="term" value="C:membrane"/>
    <property type="evidence" value="ECO:0007669"/>
    <property type="project" value="UniProtKB-SubCell"/>
</dbReference>
<accession>A0A382PS74</accession>
<evidence type="ECO:0000256" key="3">
    <source>
        <dbReference type="ARBA" id="ARBA00022989"/>
    </source>
</evidence>
<dbReference type="PANTHER" id="PTHR43483:SF3">
    <property type="entry name" value="MEMBRANE TRANSPORTER PROTEIN HI_0806-RELATED"/>
    <property type="match status" value="1"/>
</dbReference>
<evidence type="ECO:0008006" key="7">
    <source>
        <dbReference type="Google" id="ProtNLM"/>
    </source>
</evidence>
<dbReference type="PANTHER" id="PTHR43483">
    <property type="entry name" value="MEMBRANE TRANSPORTER PROTEIN HI_0806-RELATED"/>
    <property type="match status" value="1"/>
</dbReference>
<dbReference type="EMBL" id="UINC01109401">
    <property type="protein sequence ID" value="SVC76199.1"/>
    <property type="molecule type" value="Genomic_DNA"/>
</dbReference>
<feature type="transmembrane region" description="Helical" evidence="5">
    <location>
        <begin position="40"/>
        <end position="62"/>
    </location>
</feature>
<sequence length="257" mass="27814">MAASAVVVGFMAGFFGIGGGLIMVPILFYLFSFVGIEHAFVMHVAIGTSFSIIIPNSIISTMTHMKFKAVDFSIVRTFGVFVVIGVVLGTVFAVSLKTSGLILFFSIMTMIFAIYFLIEKEKINPAPRKINLIYRVICGFLSGFLSAPMGIGGGVFNTPIFKMFGYPINVAIGTSAAIGFLIALIGAVGFAISGTYLNINVPLSLGFINIPTFLIFIPITTFMAKIGAETVHKFNKRLIGRIFGIYLFIVACKLFYD</sequence>
<dbReference type="InterPro" id="IPR002781">
    <property type="entry name" value="TM_pro_TauE-like"/>
</dbReference>
<keyword evidence="2 5" id="KW-0812">Transmembrane</keyword>
<evidence type="ECO:0000256" key="4">
    <source>
        <dbReference type="ARBA" id="ARBA00023136"/>
    </source>
</evidence>
<feature type="non-terminal residue" evidence="6">
    <location>
        <position position="257"/>
    </location>
</feature>
<feature type="transmembrane region" description="Helical" evidence="5">
    <location>
        <begin position="74"/>
        <end position="94"/>
    </location>
</feature>
<feature type="transmembrane region" description="Helical" evidence="5">
    <location>
        <begin position="133"/>
        <end position="156"/>
    </location>
</feature>
<feature type="transmembrane region" description="Helical" evidence="5">
    <location>
        <begin position="101"/>
        <end position="118"/>
    </location>
</feature>
<proteinExistence type="predicted"/>
<feature type="transmembrane region" description="Helical" evidence="5">
    <location>
        <begin position="238"/>
        <end position="256"/>
    </location>
</feature>
<dbReference type="AlphaFoldDB" id="A0A382PS74"/>
<keyword evidence="4 5" id="KW-0472">Membrane</keyword>
<dbReference type="Pfam" id="PF01925">
    <property type="entry name" value="TauE"/>
    <property type="match status" value="1"/>
</dbReference>
<evidence type="ECO:0000256" key="2">
    <source>
        <dbReference type="ARBA" id="ARBA00022692"/>
    </source>
</evidence>
<evidence type="ECO:0000256" key="1">
    <source>
        <dbReference type="ARBA" id="ARBA00004141"/>
    </source>
</evidence>
<name>A0A382PS74_9ZZZZ</name>
<evidence type="ECO:0000256" key="5">
    <source>
        <dbReference type="SAM" id="Phobius"/>
    </source>
</evidence>
<gene>
    <name evidence="6" type="ORF">METZ01_LOCUS329053</name>
</gene>
<reference evidence="6" key="1">
    <citation type="submission" date="2018-05" db="EMBL/GenBank/DDBJ databases">
        <authorList>
            <person name="Lanie J.A."/>
            <person name="Ng W.-L."/>
            <person name="Kazmierczak K.M."/>
            <person name="Andrzejewski T.M."/>
            <person name="Davidsen T.M."/>
            <person name="Wayne K.J."/>
            <person name="Tettelin H."/>
            <person name="Glass J.I."/>
            <person name="Rusch D."/>
            <person name="Podicherti R."/>
            <person name="Tsui H.-C.T."/>
            <person name="Winkler M.E."/>
        </authorList>
    </citation>
    <scope>NUCLEOTIDE SEQUENCE</scope>
</reference>
<feature type="transmembrane region" description="Helical" evidence="5">
    <location>
        <begin position="168"/>
        <end position="192"/>
    </location>
</feature>